<keyword evidence="3 4" id="KW-0808">Transferase</keyword>
<dbReference type="InterPro" id="IPR058980">
    <property type="entry name" value="Glyco_transf_N"/>
</dbReference>
<dbReference type="SUPFAM" id="SSF53756">
    <property type="entry name" value="UDP-Glycosyltransferase/glycogen phosphorylase"/>
    <property type="match status" value="1"/>
</dbReference>
<sequence>MDCIQQKPHAILVCFPLQGHLNPAVQLAIKLASKGFTITFINTQSIHHQITSNTQKDSDEDIFSDARKSGLDIHYTTVSDGLPLEFDRSLNHDQFMAAMFHVFSAHIDEAIQRLMESGPPVSCLIADSFLVQLGRVAKKHGLLYASFWTQPATVFTIYYHLDLLRLNGHFDCIDRREDAIDYIPGVQSIEPKDLTSYLQEEQTNTICHQITFKAIHDAKKADFVLSNNIHELELQAMTDLRKKVPFYAIGPLLEFTKCRVAVATSLWSKSDCTQWLDTKPTGSVLYISFGSYAHVTKNELQEIADGVKLSQVTFVWVLRPDIVSSNDSDPLPKGFREETGDRGMIIPWCFQNQVLSHPAIGGFFTQCGWSSILESIWYAVPLMCFPLIADQPTNRKLVVDWKIGINLCDKSQINKLEVSEKINILMKSGNHELKNIIKELRRTMEHALSREGSSERNMDQFINDFHQAIQKKTQIQSSNCIS</sequence>
<keyword evidence="2 4" id="KW-0328">Glycosyltransferase</keyword>
<evidence type="ECO:0000256" key="4">
    <source>
        <dbReference type="RuleBase" id="RU003718"/>
    </source>
</evidence>
<dbReference type="Gramene" id="CDP07058">
    <property type="protein sequence ID" value="CDP07058"/>
    <property type="gene ID" value="GSCOC_T00024157001"/>
</dbReference>
<dbReference type="PROSITE" id="PS00375">
    <property type="entry name" value="UDPGT"/>
    <property type="match status" value="1"/>
</dbReference>
<dbReference type="EMBL" id="HG739108">
    <property type="protein sequence ID" value="CDP07058.1"/>
    <property type="molecule type" value="Genomic_DNA"/>
</dbReference>
<organism evidence="7 8">
    <name type="scientific">Coffea canephora</name>
    <name type="common">Robusta coffee</name>
    <dbReference type="NCBI Taxonomy" id="49390"/>
    <lineage>
        <taxon>Eukaryota</taxon>
        <taxon>Viridiplantae</taxon>
        <taxon>Streptophyta</taxon>
        <taxon>Embryophyta</taxon>
        <taxon>Tracheophyta</taxon>
        <taxon>Spermatophyta</taxon>
        <taxon>Magnoliopsida</taxon>
        <taxon>eudicotyledons</taxon>
        <taxon>Gunneridae</taxon>
        <taxon>Pentapetalae</taxon>
        <taxon>asterids</taxon>
        <taxon>lamiids</taxon>
        <taxon>Gentianales</taxon>
        <taxon>Rubiaceae</taxon>
        <taxon>Ixoroideae</taxon>
        <taxon>Gardenieae complex</taxon>
        <taxon>Bertiereae - Coffeeae clade</taxon>
        <taxon>Coffeeae</taxon>
        <taxon>Coffea</taxon>
    </lineage>
</organism>
<proteinExistence type="inferred from homology"/>
<dbReference type="OrthoDB" id="5835829at2759"/>
<dbReference type="InParanoid" id="A0A068UHE3"/>
<dbReference type="PANTHER" id="PTHR11926">
    <property type="entry name" value="GLUCOSYL/GLUCURONOSYL TRANSFERASES"/>
    <property type="match status" value="1"/>
</dbReference>
<dbReference type="FunCoup" id="A0A068UHE3">
    <property type="interactions" value="64"/>
</dbReference>
<reference evidence="8" key="1">
    <citation type="journal article" date="2014" name="Science">
        <title>The coffee genome provides insight into the convergent evolution of caffeine biosynthesis.</title>
        <authorList>
            <person name="Denoeud F."/>
            <person name="Carretero-Paulet L."/>
            <person name="Dereeper A."/>
            <person name="Droc G."/>
            <person name="Guyot R."/>
            <person name="Pietrella M."/>
            <person name="Zheng C."/>
            <person name="Alberti A."/>
            <person name="Anthony F."/>
            <person name="Aprea G."/>
            <person name="Aury J.M."/>
            <person name="Bento P."/>
            <person name="Bernard M."/>
            <person name="Bocs S."/>
            <person name="Campa C."/>
            <person name="Cenci A."/>
            <person name="Combes M.C."/>
            <person name="Crouzillat D."/>
            <person name="Da Silva C."/>
            <person name="Daddiego L."/>
            <person name="De Bellis F."/>
            <person name="Dussert S."/>
            <person name="Garsmeur O."/>
            <person name="Gayraud T."/>
            <person name="Guignon V."/>
            <person name="Jahn K."/>
            <person name="Jamilloux V."/>
            <person name="Joet T."/>
            <person name="Labadie K."/>
            <person name="Lan T."/>
            <person name="Leclercq J."/>
            <person name="Lepelley M."/>
            <person name="Leroy T."/>
            <person name="Li L.T."/>
            <person name="Librado P."/>
            <person name="Lopez L."/>
            <person name="Munoz A."/>
            <person name="Noel B."/>
            <person name="Pallavicini A."/>
            <person name="Perrotta G."/>
            <person name="Poncet V."/>
            <person name="Pot D."/>
            <person name="Priyono X."/>
            <person name="Rigoreau M."/>
            <person name="Rouard M."/>
            <person name="Rozas J."/>
            <person name="Tranchant-Dubreuil C."/>
            <person name="VanBuren R."/>
            <person name="Zhang Q."/>
            <person name="Andrade A.C."/>
            <person name="Argout X."/>
            <person name="Bertrand B."/>
            <person name="de Kochko A."/>
            <person name="Graziosi G."/>
            <person name="Henry R.J."/>
            <person name="Jayarama X."/>
            <person name="Ming R."/>
            <person name="Nagai C."/>
            <person name="Rounsley S."/>
            <person name="Sankoff D."/>
            <person name="Giuliano G."/>
            <person name="Albert V.A."/>
            <person name="Wincker P."/>
            <person name="Lashermes P."/>
        </authorList>
    </citation>
    <scope>NUCLEOTIDE SEQUENCE [LARGE SCALE GENOMIC DNA]</scope>
    <source>
        <strain evidence="8">cv. DH200-94</strain>
    </source>
</reference>
<gene>
    <name evidence="7" type="ORF">GSCOC_T00024157001</name>
</gene>
<dbReference type="PANTHER" id="PTHR11926:SF1494">
    <property type="entry name" value="FLAVONOL 3-O-GLUCOSYLTRANSFERASE UGT76E12-RELATED"/>
    <property type="match status" value="1"/>
</dbReference>
<dbReference type="PhylomeDB" id="A0A068UHE3"/>
<dbReference type="Pfam" id="PF00201">
    <property type="entry name" value="UDPGT"/>
    <property type="match status" value="1"/>
</dbReference>
<feature type="domain" description="Glycosyltransferase N-terminal" evidence="6">
    <location>
        <begin position="11"/>
        <end position="117"/>
    </location>
</feature>
<name>A0A068UHE3_COFCA</name>
<dbReference type="Pfam" id="PF26168">
    <property type="entry name" value="Glyco_transf_N"/>
    <property type="match status" value="1"/>
</dbReference>
<evidence type="ECO:0000256" key="5">
    <source>
        <dbReference type="RuleBase" id="RU362057"/>
    </source>
</evidence>
<evidence type="ECO:0000313" key="7">
    <source>
        <dbReference type="EMBL" id="CDP07058.1"/>
    </source>
</evidence>
<keyword evidence="8" id="KW-1185">Reference proteome</keyword>
<dbReference type="Gene3D" id="3.40.50.2000">
    <property type="entry name" value="Glycogen Phosphorylase B"/>
    <property type="match status" value="2"/>
</dbReference>
<protein>
    <recommendedName>
        <fullName evidence="5">Glycosyltransferase</fullName>
        <ecNumber evidence="5">2.4.1.-</ecNumber>
    </recommendedName>
</protein>
<dbReference type="GO" id="GO:0080043">
    <property type="term" value="F:quercetin 3-O-glucosyltransferase activity"/>
    <property type="evidence" value="ECO:0007669"/>
    <property type="project" value="TreeGrafter"/>
</dbReference>
<evidence type="ECO:0000256" key="3">
    <source>
        <dbReference type="ARBA" id="ARBA00022679"/>
    </source>
</evidence>
<dbReference type="EC" id="2.4.1.-" evidence="5"/>
<dbReference type="FunFam" id="3.40.50.2000:FF:000056">
    <property type="entry name" value="Glycosyltransferase"/>
    <property type="match status" value="1"/>
</dbReference>
<dbReference type="OMA" id="YWSANAN"/>
<accession>A0A068UHE3</accession>
<dbReference type="InterPro" id="IPR035595">
    <property type="entry name" value="UDP_glycos_trans_CS"/>
</dbReference>
<dbReference type="InterPro" id="IPR002213">
    <property type="entry name" value="UDP_glucos_trans"/>
</dbReference>
<evidence type="ECO:0000259" key="6">
    <source>
        <dbReference type="Pfam" id="PF26168"/>
    </source>
</evidence>
<evidence type="ECO:0000313" key="8">
    <source>
        <dbReference type="Proteomes" id="UP000295252"/>
    </source>
</evidence>
<dbReference type="AlphaFoldDB" id="A0A068UHE3"/>
<dbReference type="CDD" id="cd03784">
    <property type="entry name" value="GT1_Gtf-like"/>
    <property type="match status" value="1"/>
</dbReference>
<dbReference type="Proteomes" id="UP000295252">
    <property type="component" value="Chromosome I"/>
</dbReference>
<evidence type="ECO:0000256" key="2">
    <source>
        <dbReference type="ARBA" id="ARBA00022676"/>
    </source>
</evidence>
<dbReference type="GO" id="GO:0080044">
    <property type="term" value="F:quercetin 7-O-glucosyltransferase activity"/>
    <property type="evidence" value="ECO:0007669"/>
    <property type="project" value="TreeGrafter"/>
</dbReference>
<comment type="similarity">
    <text evidence="1 4">Belongs to the UDP-glycosyltransferase family.</text>
</comment>
<evidence type="ECO:0000256" key="1">
    <source>
        <dbReference type="ARBA" id="ARBA00009995"/>
    </source>
</evidence>